<dbReference type="GO" id="GO:0016762">
    <property type="term" value="F:xyloglucan:xyloglucosyl transferase activity"/>
    <property type="evidence" value="ECO:0007669"/>
    <property type="project" value="UniProtKB-EC"/>
</dbReference>
<dbReference type="InterPro" id="IPR013320">
    <property type="entry name" value="ConA-like_dom_sf"/>
</dbReference>
<dbReference type="AlphaFoldDB" id="A0A2I0L6E4"/>
<dbReference type="Pfam" id="PF06955">
    <property type="entry name" value="XET_C"/>
    <property type="match status" value="1"/>
</dbReference>
<dbReference type="GO" id="GO:0010411">
    <property type="term" value="P:xyloglucan metabolic process"/>
    <property type="evidence" value="ECO:0007669"/>
    <property type="project" value="InterPro"/>
</dbReference>
<dbReference type="Proteomes" id="UP000233551">
    <property type="component" value="Unassembled WGS sequence"/>
</dbReference>
<comment type="caution">
    <text evidence="2">The sequence shown here is derived from an EMBL/GenBank/DDBJ whole genome shotgun (WGS) entry which is preliminary data.</text>
</comment>
<dbReference type="SUPFAM" id="SSF49899">
    <property type="entry name" value="Concanavalin A-like lectins/glucanases"/>
    <property type="match status" value="1"/>
</dbReference>
<sequence>MASFRILVLALLFTAFALDQTGVEANFIDSTYFTWGAHHSQTLDWGNHLQLVLDKTSGSAFQSKSAYLFGSFEMLIKLVPGNSAGTVTAYYLSSTGNWHDEIDFEFLGNISGHPYTIHTNIFSQGKGNREQQFHLWFDPTADFHNYTIHWNPTEVVWYIDSIPIRVFRNYEKEGILYPNRQGMWLYSSLWNADDWATQGGRIKTDWSNAPFMANYRNFRPRACTWFGPESIAKCTAHTPSNWWTSHVYSQLSNAQQGQMNWVRDNYMIYNYCQDYKRFNWNMPPECFKPQY</sequence>
<name>A0A2I0L6E4_PUNGR</name>
<dbReference type="FunFam" id="2.60.120.200:FF:000025">
    <property type="entry name" value="Xyloglucan endotransglucosylase/hydrolase"/>
    <property type="match status" value="1"/>
</dbReference>
<keyword evidence="1" id="KW-0378">Hydrolase</keyword>
<proteinExistence type="inferred from homology"/>
<dbReference type="GO" id="GO:0004553">
    <property type="term" value="F:hydrolase activity, hydrolyzing O-glycosyl compounds"/>
    <property type="evidence" value="ECO:0007669"/>
    <property type="project" value="InterPro"/>
</dbReference>
<dbReference type="EC" id="2.4.1.207" evidence="1"/>
<dbReference type="InterPro" id="IPR008263">
    <property type="entry name" value="GH16_AS"/>
</dbReference>
<comment type="subcellular location">
    <subcellularLocation>
        <location evidence="1">Secreted</location>
        <location evidence="1">Cell wall</location>
    </subcellularLocation>
    <subcellularLocation>
        <location evidence="1">Secreted</location>
        <location evidence="1">Extracellular space</location>
        <location evidence="1">Apoplast</location>
    </subcellularLocation>
</comment>
<dbReference type="PANTHER" id="PTHR31062">
    <property type="entry name" value="XYLOGLUCAN ENDOTRANSGLUCOSYLASE/HYDROLASE PROTEIN 8-RELATED"/>
    <property type="match status" value="1"/>
</dbReference>
<feature type="signal peptide" evidence="1">
    <location>
        <begin position="1"/>
        <end position="25"/>
    </location>
</feature>
<dbReference type="InterPro" id="IPR010713">
    <property type="entry name" value="XET_C"/>
</dbReference>
<keyword evidence="1" id="KW-0961">Cell wall biogenesis/degradation</keyword>
<evidence type="ECO:0000313" key="2">
    <source>
        <dbReference type="EMBL" id="PKI76264.1"/>
    </source>
</evidence>
<dbReference type="GO" id="GO:0048046">
    <property type="term" value="C:apoplast"/>
    <property type="evidence" value="ECO:0007669"/>
    <property type="project" value="UniProtKB-SubCell"/>
</dbReference>
<keyword evidence="1" id="KW-0732">Signal</keyword>
<dbReference type="GO" id="GO:0042546">
    <property type="term" value="P:cell wall biogenesis"/>
    <property type="evidence" value="ECO:0007669"/>
    <property type="project" value="InterPro"/>
</dbReference>
<dbReference type="Gene3D" id="2.60.120.200">
    <property type="match status" value="1"/>
</dbReference>
<organism evidence="2 3">
    <name type="scientific">Punica granatum</name>
    <name type="common">Pomegranate</name>
    <dbReference type="NCBI Taxonomy" id="22663"/>
    <lineage>
        <taxon>Eukaryota</taxon>
        <taxon>Viridiplantae</taxon>
        <taxon>Streptophyta</taxon>
        <taxon>Embryophyta</taxon>
        <taxon>Tracheophyta</taxon>
        <taxon>Spermatophyta</taxon>
        <taxon>Magnoliopsida</taxon>
        <taxon>eudicotyledons</taxon>
        <taxon>Gunneridae</taxon>
        <taxon>Pentapetalae</taxon>
        <taxon>rosids</taxon>
        <taxon>malvids</taxon>
        <taxon>Myrtales</taxon>
        <taxon>Lythraceae</taxon>
        <taxon>Punica</taxon>
    </lineage>
</organism>
<keyword evidence="1" id="KW-0052">Apoplast</keyword>
<gene>
    <name evidence="2" type="ORF">CRG98_003375</name>
</gene>
<dbReference type="CDD" id="cd02176">
    <property type="entry name" value="GH16_XET"/>
    <property type="match status" value="1"/>
</dbReference>
<accession>A0A2I0L6E4</accession>
<evidence type="ECO:0000256" key="1">
    <source>
        <dbReference type="RuleBase" id="RU361120"/>
    </source>
</evidence>
<dbReference type="PIRSF" id="PIRSF005604">
    <property type="entry name" value="XET"/>
    <property type="match status" value="1"/>
</dbReference>
<reference evidence="2 3" key="1">
    <citation type="submission" date="2017-11" db="EMBL/GenBank/DDBJ databases">
        <title>De-novo sequencing of pomegranate (Punica granatum L.) genome.</title>
        <authorList>
            <person name="Akparov Z."/>
            <person name="Amiraslanov A."/>
            <person name="Hajiyeva S."/>
            <person name="Abbasov M."/>
            <person name="Kaur K."/>
            <person name="Hamwieh A."/>
            <person name="Solovyev V."/>
            <person name="Salamov A."/>
            <person name="Braich B."/>
            <person name="Kosarev P."/>
            <person name="Mahmoud A."/>
            <person name="Hajiyev E."/>
            <person name="Babayeva S."/>
            <person name="Izzatullayeva V."/>
            <person name="Mammadov A."/>
            <person name="Mammadov A."/>
            <person name="Sharifova S."/>
            <person name="Ojaghi J."/>
            <person name="Eynullazada K."/>
            <person name="Bayramov B."/>
            <person name="Abdulazimova A."/>
            <person name="Shahmuradov I."/>
        </authorList>
    </citation>
    <scope>NUCLEOTIDE SEQUENCE [LARGE SCALE GENOMIC DNA]</scope>
    <source>
        <strain evidence="3">cv. AG2017</strain>
        <tissue evidence="2">Leaf</tissue>
    </source>
</reference>
<keyword evidence="3" id="KW-1185">Reference proteome</keyword>
<protein>
    <recommendedName>
        <fullName evidence="1">Xyloglucan endotransglucosylase/hydrolase</fullName>
        <ecNumber evidence="1">2.4.1.207</ecNumber>
    </recommendedName>
</protein>
<comment type="similarity">
    <text evidence="1">Belongs to the glycosyl hydrolase 16 family.</text>
</comment>
<evidence type="ECO:0000313" key="3">
    <source>
        <dbReference type="Proteomes" id="UP000233551"/>
    </source>
</evidence>
<keyword evidence="1" id="KW-0326">Glycosidase</keyword>
<dbReference type="OrthoDB" id="4781at2759"/>
<dbReference type="InterPro" id="IPR016455">
    <property type="entry name" value="XTH"/>
</dbReference>
<feature type="chain" id="PRO_5047550955" description="Xyloglucan endotransglucosylase/hydrolase" evidence="1">
    <location>
        <begin position="26"/>
        <end position="291"/>
    </location>
</feature>
<keyword evidence="1" id="KW-0808">Transferase</keyword>
<comment type="PTM">
    <text evidence="1">Contains at least one intrachain disulfide bond essential for its enzymatic activity.</text>
</comment>
<dbReference type="InterPro" id="IPR008264">
    <property type="entry name" value="Beta_glucanase"/>
</dbReference>
<keyword evidence="1" id="KW-0964">Secreted</keyword>
<dbReference type="PROSITE" id="PS01034">
    <property type="entry name" value="GH16_1"/>
    <property type="match status" value="1"/>
</dbReference>
<dbReference type="Pfam" id="PF00722">
    <property type="entry name" value="Glyco_hydro_16"/>
    <property type="match status" value="1"/>
</dbReference>
<dbReference type="GO" id="GO:0071555">
    <property type="term" value="P:cell wall organization"/>
    <property type="evidence" value="ECO:0007669"/>
    <property type="project" value="UniProtKB-KW"/>
</dbReference>
<dbReference type="GeneID" id="116201840"/>
<dbReference type="PROSITE" id="PS51762">
    <property type="entry name" value="GH16_2"/>
    <property type="match status" value="1"/>
</dbReference>
<keyword evidence="1" id="KW-0134">Cell wall</keyword>
<dbReference type="EMBL" id="PGOL01000126">
    <property type="protein sequence ID" value="PKI76264.1"/>
    <property type="molecule type" value="Genomic_DNA"/>
</dbReference>
<dbReference type="PRINTS" id="PR00737">
    <property type="entry name" value="GLHYDRLASE16"/>
</dbReference>
<comment type="function">
    <text evidence="1">Catalyzes xyloglucan endohydrolysis (XEH) and/or endotransglycosylation (XET). Cleaves and religates xyloglucan polymers, an essential constituent of the primary cell wall, and thereby participates in cell wall construction of growing tissues.</text>
</comment>
<dbReference type="InterPro" id="IPR000757">
    <property type="entry name" value="Beta-glucanase-like"/>
</dbReference>
<dbReference type="InterPro" id="IPR044791">
    <property type="entry name" value="Beta-glucanase/XTH"/>
</dbReference>
<dbReference type="STRING" id="22663.A0A2I0L6E4"/>